<dbReference type="FunCoup" id="L5K9S0">
    <property type="interactions" value="4"/>
</dbReference>
<evidence type="ECO:0000313" key="4">
    <source>
        <dbReference type="Proteomes" id="UP000010552"/>
    </source>
</evidence>
<dbReference type="AlphaFoldDB" id="L5K9S0"/>
<organism evidence="3 4">
    <name type="scientific">Pteropus alecto</name>
    <name type="common">Black flying fox</name>
    <dbReference type="NCBI Taxonomy" id="9402"/>
    <lineage>
        <taxon>Eukaryota</taxon>
        <taxon>Metazoa</taxon>
        <taxon>Chordata</taxon>
        <taxon>Craniata</taxon>
        <taxon>Vertebrata</taxon>
        <taxon>Euteleostomi</taxon>
        <taxon>Mammalia</taxon>
        <taxon>Eutheria</taxon>
        <taxon>Laurasiatheria</taxon>
        <taxon>Chiroptera</taxon>
        <taxon>Yinpterochiroptera</taxon>
        <taxon>Pteropodoidea</taxon>
        <taxon>Pteropodidae</taxon>
        <taxon>Pteropodinae</taxon>
        <taxon>Pteropus</taxon>
    </lineage>
</organism>
<feature type="compositionally biased region" description="Polar residues" evidence="2">
    <location>
        <begin position="103"/>
        <end position="113"/>
    </location>
</feature>
<keyword evidence="4" id="KW-1185">Reference proteome</keyword>
<evidence type="ECO:0000256" key="2">
    <source>
        <dbReference type="SAM" id="MobiDB-lite"/>
    </source>
</evidence>
<feature type="region of interest" description="Disordered" evidence="2">
    <location>
        <begin position="224"/>
        <end position="251"/>
    </location>
</feature>
<dbReference type="InParanoid" id="L5K9S0"/>
<dbReference type="EMBL" id="KB030957">
    <property type="protein sequence ID" value="ELK07501.1"/>
    <property type="molecule type" value="Genomic_DNA"/>
</dbReference>
<feature type="region of interest" description="Disordered" evidence="2">
    <location>
        <begin position="54"/>
        <end position="160"/>
    </location>
</feature>
<gene>
    <name evidence="3" type="ORF">PAL_GLEAN10004104</name>
</gene>
<dbReference type="InterPro" id="IPR052310">
    <property type="entry name" value="Kelch/BTB_domain_protein"/>
</dbReference>
<reference evidence="4" key="1">
    <citation type="journal article" date="2013" name="Science">
        <title>Comparative analysis of bat genomes provides insight into the evolution of flight and immunity.</title>
        <authorList>
            <person name="Zhang G."/>
            <person name="Cowled C."/>
            <person name="Shi Z."/>
            <person name="Huang Z."/>
            <person name="Bishop-Lilly K.A."/>
            <person name="Fang X."/>
            <person name="Wynne J.W."/>
            <person name="Xiong Z."/>
            <person name="Baker M.L."/>
            <person name="Zhao W."/>
            <person name="Tachedjian M."/>
            <person name="Zhu Y."/>
            <person name="Zhou P."/>
            <person name="Jiang X."/>
            <person name="Ng J."/>
            <person name="Yang L."/>
            <person name="Wu L."/>
            <person name="Xiao J."/>
            <person name="Feng Y."/>
            <person name="Chen Y."/>
            <person name="Sun X."/>
            <person name="Zhang Y."/>
            <person name="Marsh G.A."/>
            <person name="Crameri G."/>
            <person name="Broder C.C."/>
            <person name="Frey K.G."/>
            <person name="Wang L.F."/>
            <person name="Wang J."/>
        </authorList>
    </citation>
    <scope>NUCLEOTIDE SEQUENCE [LARGE SCALE GENOMIC DNA]</scope>
</reference>
<keyword evidence="1" id="KW-0677">Repeat</keyword>
<accession>L5K9S0</accession>
<dbReference type="Proteomes" id="UP000010552">
    <property type="component" value="Unassembled WGS sequence"/>
</dbReference>
<evidence type="ECO:0000256" key="1">
    <source>
        <dbReference type="ARBA" id="ARBA00022737"/>
    </source>
</evidence>
<evidence type="ECO:0000313" key="3">
    <source>
        <dbReference type="EMBL" id="ELK07501.1"/>
    </source>
</evidence>
<protein>
    <submittedName>
        <fullName evidence="3">Kelch domain-containing protein 7B</fullName>
    </submittedName>
</protein>
<feature type="compositionally biased region" description="Gly residues" evidence="2">
    <location>
        <begin position="228"/>
        <end position="239"/>
    </location>
</feature>
<dbReference type="PANTHER" id="PTHR45972:SF5">
    <property type="entry name" value="KELCH DOMAIN-CONTAINING PROTEIN 7B"/>
    <property type="match status" value="1"/>
</dbReference>
<sequence length="491" mass="50943">MIQGLSEPAGPGWGWDGDGDDDWDSAVLTLLALAVVAATALALHWFGSGQDLEAAGPASTGPPAQPLAGGAGPALPPESEVSGGLQGQNSGQGEPDLPGCGQGSSPTAGTQDLQPPGSGDLAAIAVPAPKTVGEVASGGALGQRHGDATPEAPQGKGREHLRPGAALLGKSQVGGASAPVLIHFTPRSLSKQVEGRVEAGGVPDKVPARQAQVRTVEQYATSWQQGVGPPGFLGRGPGGRRWQVDDSSGARTCCPPKLDPLRLGTVVSVWDAVDAAGNLSAGFQRRDPQPVPRPRKRSVCEIAESSELKLSQVAPGQVPAERPSPVGSRDILTERQKEARRLMVFLQRPGNWGAVEGPWKPSSQARELASAAALQRRLDLGSCLDVLAFAQQHGEPRLAQETYAVMSDNLLHVLGDSSLYRQLSGADRERILSLRTGRGQAVLGVTATFTVSEGTAQFQAEELQPFPLGKKGVLCPFILTLPPADPLQTAL</sequence>
<proteinExistence type="predicted"/>
<name>L5K9S0_PTEAL</name>
<dbReference type="PANTHER" id="PTHR45972">
    <property type="entry name" value="BTB_2 DOMAIN-CONTAINING PROTEIN"/>
    <property type="match status" value="1"/>
</dbReference>
<dbReference type="STRING" id="9402.L5K9S0"/>
<dbReference type="eggNOG" id="KOG1072">
    <property type="taxonomic scope" value="Eukaryota"/>
</dbReference>